<evidence type="ECO:0000259" key="6">
    <source>
        <dbReference type="Pfam" id="PF00082"/>
    </source>
</evidence>
<dbReference type="Pfam" id="PF00082">
    <property type="entry name" value="Peptidase_S8"/>
    <property type="match status" value="1"/>
</dbReference>
<dbReference type="EMBL" id="CP051143">
    <property type="protein sequence ID" value="QIX01689.1"/>
    <property type="molecule type" value="Genomic_DNA"/>
</dbReference>
<keyword evidence="4 5" id="KW-0720">Serine protease</keyword>
<feature type="active site" description="Charge relay system" evidence="5">
    <location>
        <position position="203"/>
    </location>
</feature>
<dbReference type="PRINTS" id="PR00723">
    <property type="entry name" value="SUBTILISIN"/>
</dbReference>
<feature type="active site" description="Charge relay system" evidence="5">
    <location>
        <position position="245"/>
    </location>
</feature>
<evidence type="ECO:0000256" key="3">
    <source>
        <dbReference type="ARBA" id="ARBA00022801"/>
    </source>
</evidence>
<dbReference type="InterPro" id="IPR036852">
    <property type="entry name" value="Peptidase_S8/S53_dom_sf"/>
</dbReference>
<dbReference type="InterPro" id="IPR000209">
    <property type="entry name" value="Peptidase_S8/S53_dom"/>
</dbReference>
<name>A0A6H0Y4B5_9PEZI</name>
<dbReference type="PROSITE" id="PS00137">
    <property type="entry name" value="SUBTILASE_HIS"/>
    <property type="match status" value="1"/>
</dbReference>
<dbReference type="InterPro" id="IPR051048">
    <property type="entry name" value="Peptidase_S8/S53_subtilisin"/>
</dbReference>
<organism evidence="7 8">
    <name type="scientific">Peltaster fructicola</name>
    <dbReference type="NCBI Taxonomy" id="286661"/>
    <lineage>
        <taxon>Eukaryota</taxon>
        <taxon>Fungi</taxon>
        <taxon>Dikarya</taxon>
        <taxon>Ascomycota</taxon>
        <taxon>Pezizomycotina</taxon>
        <taxon>Dothideomycetes</taxon>
        <taxon>Dothideomycetes incertae sedis</taxon>
        <taxon>Peltaster</taxon>
    </lineage>
</organism>
<dbReference type="InterPro" id="IPR034058">
    <property type="entry name" value="TagA/B/C/D_pept_dom"/>
</dbReference>
<evidence type="ECO:0000256" key="4">
    <source>
        <dbReference type="ARBA" id="ARBA00022825"/>
    </source>
</evidence>
<evidence type="ECO:0000313" key="8">
    <source>
        <dbReference type="Proteomes" id="UP000503462"/>
    </source>
</evidence>
<reference evidence="7 8" key="1">
    <citation type="journal article" date="2016" name="Sci. Rep.">
        <title>Peltaster fructicola genome reveals evolution from an invasive phytopathogen to an ectophytic parasite.</title>
        <authorList>
            <person name="Xu C."/>
            <person name="Chen H."/>
            <person name="Gleason M.L."/>
            <person name="Xu J.R."/>
            <person name="Liu H."/>
            <person name="Zhang R."/>
            <person name="Sun G."/>
        </authorList>
    </citation>
    <scope>NUCLEOTIDE SEQUENCE [LARGE SCALE GENOMIC DNA]</scope>
    <source>
        <strain evidence="7 8">LNHT1506</strain>
    </source>
</reference>
<dbReference type="Gene3D" id="2.60.120.380">
    <property type="match status" value="1"/>
</dbReference>
<feature type="active site" description="Charge relay system" evidence="5">
    <location>
        <position position="454"/>
    </location>
</feature>
<comment type="similarity">
    <text evidence="1 5">Belongs to the peptidase S8 family.</text>
</comment>
<dbReference type="SUPFAM" id="SSF52743">
    <property type="entry name" value="Subtilisin-like"/>
    <property type="match status" value="1"/>
</dbReference>
<dbReference type="PROSITE" id="PS51892">
    <property type="entry name" value="SUBTILASE"/>
    <property type="match status" value="1"/>
</dbReference>
<evidence type="ECO:0000256" key="2">
    <source>
        <dbReference type="ARBA" id="ARBA00022670"/>
    </source>
</evidence>
<keyword evidence="3 5" id="KW-0378">Hydrolase</keyword>
<sequence length="641" mass="68502">MSNSVNYLGNTVILPQQEPNISRDSQSTNYIYVQTHGPAIDERQKQELRSLGVELREYLGNNTYLCHYPPTDLAPVRQLSYVRAVNVFHRALKVDPDLKDIAVPGYINVLLHKDASAEQIAPVIAAIDGAAEDDLDTSYRKIRVRVDNATALADISRLDSVQSIEPVREAVLGNNLARVDMHAVLPAPLADFAGQGQVISVNDSGFDLGGVDGQAPTDVHPAFGNKVLATIAVGRAGKTNDPNGHGTHVCGSAVGNGQSTTMGGTIQGTAHGADLVVTSLLNDAGGLTLPTNLYQLFQTPYGKYNSRVSSNSWYTKSTTQLKYDDQAKDVDSFCWDNKDCVVVFCAGNEGGQFGTKQIGGVSAAKNCITVGATRGSRPNDGVKFNAAKAAVDPRATAGFSSLGPGLEGRIKPDVAAPGTAILSTASRDPAITADKLQQYGSTTDRDWMFMSGTSMSTPLVSGCCAILRQAVSAADPKTHHNPSSALIKALLINGSLSAGEKHDDSSKAMSAPSSFEGFGYVDVARSVVPKETYFADNAQGLLQGEQMDHDLVFDSLDKRTAVKVTLVYTDRPGEALQNLLTLSLKATNNTSVKDTSQLVENNVQQIILRKVNGPLKIHVQADRISRAGERQPYAVVWRFLD</sequence>
<evidence type="ECO:0000256" key="1">
    <source>
        <dbReference type="ARBA" id="ARBA00011073"/>
    </source>
</evidence>
<evidence type="ECO:0000256" key="5">
    <source>
        <dbReference type="PROSITE-ProRule" id="PRU01240"/>
    </source>
</evidence>
<evidence type="ECO:0000313" key="7">
    <source>
        <dbReference type="EMBL" id="QIX01689.1"/>
    </source>
</evidence>
<accession>A0A6H0Y4B5</accession>
<dbReference type="GO" id="GO:0006508">
    <property type="term" value="P:proteolysis"/>
    <property type="evidence" value="ECO:0007669"/>
    <property type="project" value="UniProtKB-KW"/>
</dbReference>
<dbReference type="PANTHER" id="PTHR43399">
    <property type="entry name" value="SUBTILISIN-RELATED"/>
    <property type="match status" value="1"/>
</dbReference>
<dbReference type="InterPro" id="IPR015500">
    <property type="entry name" value="Peptidase_S8_subtilisin-rel"/>
</dbReference>
<dbReference type="AlphaFoldDB" id="A0A6H0Y4B5"/>
<protein>
    <recommendedName>
        <fullName evidence="6">Peptidase S8/S53 domain-containing protein</fullName>
    </recommendedName>
</protein>
<gene>
    <name evidence="7" type="ORF">AMS68_007206</name>
</gene>
<keyword evidence="8" id="KW-1185">Reference proteome</keyword>
<keyword evidence="2 5" id="KW-0645">Protease</keyword>
<dbReference type="Proteomes" id="UP000503462">
    <property type="component" value="Chromosome 5"/>
</dbReference>
<proteinExistence type="inferred from homology"/>
<dbReference type="OrthoDB" id="10256524at2759"/>
<dbReference type="Gene3D" id="3.40.50.200">
    <property type="entry name" value="Peptidase S8/S53 domain"/>
    <property type="match status" value="1"/>
</dbReference>
<feature type="domain" description="Peptidase S8/S53" evidence="6">
    <location>
        <begin position="194"/>
        <end position="505"/>
    </location>
</feature>
<dbReference type="PROSITE" id="PS00138">
    <property type="entry name" value="SUBTILASE_SER"/>
    <property type="match status" value="1"/>
</dbReference>
<dbReference type="GO" id="GO:0004252">
    <property type="term" value="F:serine-type endopeptidase activity"/>
    <property type="evidence" value="ECO:0007669"/>
    <property type="project" value="UniProtKB-UniRule"/>
</dbReference>
<dbReference type="InterPro" id="IPR022398">
    <property type="entry name" value="Peptidase_S8_His-AS"/>
</dbReference>
<dbReference type="InterPro" id="IPR023828">
    <property type="entry name" value="Peptidase_S8_Ser-AS"/>
</dbReference>
<dbReference type="CDD" id="cd04842">
    <property type="entry name" value="Peptidases_S8_Kp43_protease"/>
    <property type="match status" value="1"/>
</dbReference>
<dbReference type="PANTHER" id="PTHR43399:SF4">
    <property type="entry name" value="CELL WALL-ASSOCIATED PROTEASE"/>
    <property type="match status" value="1"/>
</dbReference>